<dbReference type="InterPro" id="IPR037026">
    <property type="entry name" value="Vgr_OB-fold_dom_sf"/>
</dbReference>
<reference evidence="2" key="1">
    <citation type="submission" date="2023-05" db="EMBL/GenBank/DDBJ databases">
        <authorList>
            <person name="Zhang X."/>
        </authorList>
    </citation>
    <scope>NUCLEOTIDE SEQUENCE</scope>
    <source>
        <strain evidence="2">BD1B2-1</strain>
    </source>
</reference>
<comment type="caution">
    <text evidence="2">The sequence shown here is derived from an EMBL/GenBank/DDBJ whole genome shotgun (WGS) entry which is preliminary data.</text>
</comment>
<dbReference type="Gene3D" id="3.55.50.10">
    <property type="entry name" value="Baseplate protein-like domains"/>
    <property type="match status" value="1"/>
</dbReference>
<dbReference type="Gene3D" id="2.30.110.50">
    <property type="match status" value="1"/>
</dbReference>
<accession>A0AAE3R4G1</accession>
<dbReference type="EMBL" id="JASJOU010000007">
    <property type="protein sequence ID" value="MDJ1503000.1"/>
    <property type="molecule type" value="Genomic_DNA"/>
</dbReference>
<sequence length="609" mass="68191">MQQVKATIELETGKKITHYTRLRIEQSLFTHHSFELEVPFEELEDPKEMFFHQAHQDVCGKAIAFSFEPVLEKGSFSFAFKGIVTEIALKNTSDLVNVFLLKGYSPTILLEDCQTQRTFHDQTFGQIAESILGKYPRNLIKRRIATQHNEKLSYAVQYKETNYAFLSRLAAEQGEWMYYNGKELLIGDHSSSDTIAFEVNGVQTCHMSISLRPSKFSMAVYDYMQDEQYLSKSADQSIDGLGKFSSFALDESTRLFEQSSEQTLYHPFDNQQAVDQTVKIRKAVEANYLVDFRGTGEYPDFSVGAVLDVSSVRPQKDGQATESFGKYRVTEIIHEVDGNGNYVNQFKAIPESAEYPPSNHTIIHPVAHSDLAKVIDNDDPEEMGRIKVQFLWASSEQETAWVRVGHPYTGEGKGMLFIPEIDAQVVIGYQGNSPNMPYVITSLYPQKSGEKYTTKDNTIKQILFRGGNMLNFEDDPNANIQRITISNIDKQDKAALIISFEDDGKIQLQTQGDIVLEAAKDISLKAKNISMQADEKINLEAMNFKLSAKQNIEQEATAALKLKGMEIKAQADTTAEVSASAQLKLSSSATTDISGGALVKVEAALIKLN</sequence>
<dbReference type="Pfam" id="PF04717">
    <property type="entry name" value="Phage_base_V"/>
    <property type="match status" value="1"/>
</dbReference>
<dbReference type="AlphaFoldDB" id="A0AAE3R4G1"/>
<dbReference type="InterPro" id="IPR006531">
    <property type="entry name" value="Gp5/Vgr_OB"/>
</dbReference>
<dbReference type="Gene3D" id="4.10.220.110">
    <property type="match status" value="1"/>
</dbReference>
<feature type="domain" description="Gp5/Type VI secretion system Vgr protein OB-fold" evidence="1">
    <location>
        <begin position="372"/>
        <end position="444"/>
    </location>
</feature>
<protein>
    <submittedName>
        <fullName evidence="2">Type VI secretion system Vgr family protein</fullName>
    </submittedName>
</protein>
<organism evidence="2 3">
    <name type="scientific">Xanthocytophaga agilis</name>
    <dbReference type="NCBI Taxonomy" id="3048010"/>
    <lineage>
        <taxon>Bacteria</taxon>
        <taxon>Pseudomonadati</taxon>
        <taxon>Bacteroidota</taxon>
        <taxon>Cytophagia</taxon>
        <taxon>Cytophagales</taxon>
        <taxon>Rhodocytophagaceae</taxon>
        <taxon>Xanthocytophaga</taxon>
    </lineage>
</organism>
<dbReference type="Gene3D" id="2.40.50.230">
    <property type="entry name" value="Gp5 N-terminal domain"/>
    <property type="match status" value="1"/>
</dbReference>
<evidence type="ECO:0000313" key="3">
    <source>
        <dbReference type="Proteomes" id="UP001232063"/>
    </source>
</evidence>
<dbReference type="RefSeq" id="WP_314513412.1">
    <property type="nucleotide sequence ID" value="NZ_JASJOU010000007.1"/>
</dbReference>
<evidence type="ECO:0000313" key="2">
    <source>
        <dbReference type="EMBL" id="MDJ1503000.1"/>
    </source>
</evidence>
<dbReference type="Pfam" id="PF05954">
    <property type="entry name" value="Phage_GPD"/>
    <property type="match status" value="1"/>
</dbReference>
<dbReference type="Proteomes" id="UP001232063">
    <property type="component" value="Unassembled WGS sequence"/>
</dbReference>
<evidence type="ECO:0000259" key="1">
    <source>
        <dbReference type="Pfam" id="PF04717"/>
    </source>
</evidence>
<dbReference type="SUPFAM" id="SSF69279">
    <property type="entry name" value="Phage tail proteins"/>
    <property type="match status" value="1"/>
</dbReference>
<proteinExistence type="predicted"/>
<dbReference type="SUPFAM" id="SSF69255">
    <property type="entry name" value="gp5 N-terminal domain-like"/>
    <property type="match status" value="1"/>
</dbReference>
<name>A0AAE3R4G1_9BACT</name>
<gene>
    <name evidence="2" type="ORF">QNI22_20190</name>
</gene>
<keyword evidence="3" id="KW-1185">Reference proteome</keyword>